<dbReference type="EMBL" id="BARU01007616">
    <property type="protein sequence ID" value="GAH46553.1"/>
    <property type="molecule type" value="Genomic_DNA"/>
</dbReference>
<feature type="domain" description="Fumarate lyase N-terminal" evidence="1">
    <location>
        <begin position="13"/>
        <end position="174"/>
    </location>
</feature>
<dbReference type="InterPro" id="IPR008948">
    <property type="entry name" value="L-Aspartase-like"/>
</dbReference>
<feature type="non-terminal residue" evidence="2">
    <location>
        <position position="174"/>
    </location>
</feature>
<dbReference type="GO" id="GO:0005829">
    <property type="term" value="C:cytosol"/>
    <property type="evidence" value="ECO:0007669"/>
    <property type="project" value="TreeGrafter"/>
</dbReference>
<dbReference type="AlphaFoldDB" id="X1HMP4"/>
<dbReference type="PANTHER" id="PTHR42696:SF2">
    <property type="entry name" value="ASPARTATE AMMONIA-LYASE"/>
    <property type="match status" value="1"/>
</dbReference>
<evidence type="ECO:0000259" key="1">
    <source>
        <dbReference type="Pfam" id="PF00206"/>
    </source>
</evidence>
<dbReference type="InterPro" id="IPR022761">
    <property type="entry name" value="Fumarate_lyase_N"/>
</dbReference>
<protein>
    <recommendedName>
        <fullName evidence="1">Fumarate lyase N-terminal domain-containing protein</fullName>
    </recommendedName>
</protein>
<evidence type="ECO:0000313" key="2">
    <source>
        <dbReference type="EMBL" id="GAH46553.1"/>
    </source>
</evidence>
<dbReference type="Pfam" id="PF00206">
    <property type="entry name" value="Lyase_1"/>
    <property type="match status" value="1"/>
</dbReference>
<organism evidence="2">
    <name type="scientific">marine sediment metagenome</name>
    <dbReference type="NCBI Taxonomy" id="412755"/>
    <lineage>
        <taxon>unclassified sequences</taxon>
        <taxon>metagenomes</taxon>
        <taxon>ecological metagenomes</taxon>
    </lineage>
</organism>
<dbReference type="FunFam" id="1.10.275.10:FF:000001">
    <property type="entry name" value="Fumarate hydratase, mitochondrial"/>
    <property type="match status" value="1"/>
</dbReference>
<dbReference type="InterPro" id="IPR024083">
    <property type="entry name" value="Fumarase/histidase_N"/>
</dbReference>
<dbReference type="GO" id="GO:0006531">
    <property type="term" value="P:aspartate metabolic process"/>
    <property type="evidence" value="ECO:0007669"/>
    <property type="project" value="TreeGrafter"/>
</dbReference>
<accession>X1HMP4</accession>
<proteinExistence type="predicted"/>
<dbReference type="GO" id="GO:0008797">
    <property type="term" value="F:aspartate ammonia-lyase activity"/>
    <property type="evidence" value="ECO:0007669"/>
    <property type="project" value="TreeGrafter"/>
</dbReference>
<name>X1HMP4_9ZZZZ</name>
<comment type="caution">
    <text evidence="2">The sequence shown here is derived from an EMBL/GenBank/DDBJ whole genome shotgun (WGS) entry which is preliminary data.</text>
</comment>
<gene>
    <name evidence="2" type="ORF">S03H2_15006</name>
</gene>
<sequence length="174" mass="19056">MSQETRLERDSLGNVTVPANALYGAQTQRAVENFPISGLSPWRAFIWSLGTIKRAAAEVNRDLGIMDADLAEAITQAAQEVVEGRWDEQFVVDPFQAGAGTSHNMNTNEVIANRATQILGGNLGEYRVHPNDHVNMAQSTNDTIPTAIRLGCLWRLEQLSEVVDELAAALRQKA</sequence>
<dbReference type="PANTHER" id="PTHR42696">
    <property type="entry name" value="ASPARTATE AMMONIA-LYASE"/>
    <property type="match status" value="1"/>
</dbReference>
<reference evidence="2" key="1">
    <citation type="journal article" date="2014" name="Front. Microbiol.">
        <title>High frequency of phylogenetically diverse reductive dehalogenase-homologous genes in deep subseafloor sedimentary metagenomes.</title>
        <authorList>
            <person name="Kawai M."/>
            <person name="Futagami T."/>
            <person name="Toyoda A."/>
            <person name="Takaki Y."/>
            <person name="Nishi S."/>
            <person name="Hori S."/>
            <person name="Arai W."/>
            <person name="Tsubouchi T."/>
            <person name="Morono Y."/>
            <person name="Uchiyama I."/>
            <person name="Ito T."/>
            <person name="Fujiyama A."/>
            <person name="Inagaki F."/>
            <person name="Takami H."/>
        </authorList>
    </citation>
    <scope>NUCLEOTIDE SEQUENCE</scope>
    <source>
        <strain evidence="2">Expedition CK06-06</strain>
    </source>
</reference>
<dbReference type="SUPFAM" id="SSF48557">
    <property type="entry name" value="L-aspartase-like"/>
    <property type="match status" value="1"/>
</dbReference>
<dbReference type="Gene3D" id="1.10.275.10">
    <property type="entry name" value="Fumarase/aspartase (N-terminal domain)"/>
    <property type="match status" value="1"/>
</dbReference>
<dbReference type="InterPro" id="IPR051546">
    <property type="entry name" value="Aspartate_Ammonia-Lyase"/>
</dbReference>